<protein>
    <submittedName>
        <fullName evidence="5">Bacterioferritin</fullName>
    </submittedName>
</protein>
<proteinExistence type="predicted"/>
<dbReference type="PIRSF" id="PIRSF018063">
    <property type="entry name" value="Ferrtn_UCP018063"/>
    <property type="match status" value="1"/>
</dbReference>
<evidence type="ECO:0000313" key="6">
    <source>
        <dbReference type="Proteomes" id="UP000774570"/>
    </source>
</evidence>
<dbReference type="PANTHER" id="PTHR30295">
    <property type="entry name" value="BACTERIOFERRITIN"/>
    <property type="match status" value="1"/>
</dbReference>
<dbReference type="Pfam" id="PF00210">
    <property type="entry name" value="Ferritin"/>
    <property type="match status" value="1"/>
</dbReference>
<evidence type="ECO:0000313" key="5">
    <source>
        <dbReference type="EMBL" id="MBW8484442.1"/>
    </source>
</evidence>
<dbReference type="PROSITE" id="PS50905">
    <property type="entry name" value="FERRITIN_LIKE"/>
    <property type="match status" value="1"/>
</dbReference>
<accession>A0ABS7FVK2</accession>
<organism evidence="5 6">
    <name type="scientific">Actinomadura parmotrematis</name>
    <dbReference type="NCBI Taxonomy" id="2864039"/>
    <lineage>
        <taxon>Bacteria</taxon>
        <taxon>Bacillati</taxon>
        <taxon>Actinomycetota</taxon>
        <taxon>Actinomycetes</taxon>
        <taxon>Streptosporangiales</taxon>
        <taxon>Thermomonosporaceae</taxon>
        <taxon>Actinomadura</taxon>
    </lineage>
</organism>
<dbReference type="RefSeq" id="WP_220167666.1">
    <property type="nucleotide sequence ID" value="NZ_JAIBOA010000011.1"/>
</dbReference>
<reference evidence="5 6" key="1">
    <citation type="submission" date="2021-07" db="EMBL/GenBank/DDBJ databases">
        <title>Actinomadura sp. PM05-2 isolated from lichen.</title>
        <authorList>
            <person name="Somphong A."/>
            <person name="Phongsopitanun W."/>
            <person name="Tanasupawat S."/>
            <person name="Peongsungnone V."/>
        </authorList>
    </citation>
    <scope>NUCLEOTIDE SEQUENCE [LARGE SCALE GENOMIC DNA]</scope>
    <source>
        <strain evidence="5 6">PM05-2</strain>
    </source>
</reference>
<evidence type="ECO:0000256" key="3">
    <source>
        <dbReference type="ARBA" id="ARBA00023004"/>
    </source>
</evidence>
<sequence length="184" mass="20775">MAEFLTDIETIRARARQEIDKGPITEAYGADLERVIQVCNEALATELVCVLRYKRHYYTATGIHSEAVAAEFLEHAGEEQEHADKLATRIAQLGGEPDFDPDTLTTRSHAQYHAGTDLVEMIKEDLIAERIAIASYTEIVQWLGDKDPTTKRVFEDLLAQEEEHADDLRGLLERLPKDLAAQER</sequence>
<dbReference type="SUPFAM" id="SSF47240">
    <property type="entry name" value="Ferritin-like"/>
    <property type="match status" value="1"/>
</dbReference>
<dbReference type="InterPro" id="IPR008331">
    <property type="entry name" value="Ferritin_DPS_dom"/>
</dbReference>
<dbReference type="PANTHER" id="PTHR30295:SF1">
    <property type="entry name" value="DNA PROTECTION DURING STARVATION PROTEIN"/>
    <property type="match status" value="1"/>
</dbReference>
<dbReference type="Proteomes" id="UP000774570">
    <property type="component" value="Unassembled WGS sequence"/>
</dbReference>
<dbReference type="Gene3D" id="1.20.1260.10">
    <property type="match status" value="1"/>
</dbReference>
<keyword evidence="3" id="KW-0408">Iron</keyword>
<comment type="caution">
    <text evidence="5">The sequence shown here is derived from an EMBL/GenBank/DDBJ whole genome shotgun (WGS) entry which is preliminary data.</text>
</comment>
<dbReference type="InterPro" id="IPR014490">
    <property type="entry name" value="Dps-like"/>
</dbReference>
<gene>
    <name evidence="5" type="ORF">K1Y72_18820</name>
</gene>
<keyword evidence="6" id="KW-1185">Reference proteome</keyword>
<dbReference type="InterPro" id="IPR009040">
    <property type="entry name" value="Ferritin-like_diiron"/>
</dbReference>
<dbReference type="EMBL" id="JAIBOA010000011">
    <property type="protein sequence ID" value="MBW8484442.1"/>
    <property type="molecule type" value="Genomic_DNA"/>
</dbReference>
<dbReference type="InterPro" id="IPR009078">
    <property type="entry name" value="Ferritin-like_SF"/>
</dbReference>
<keyword evidence="2" id="KW-0409">Iron storage</keyword>
<comment type="cofactor">
    <cofactor evidence="1">
        <name>heme b</name>
        <dbReference type="ChEBI" id="CHEBI:60344"/>
    </cofactor>
</comment>
<evidence type="ECO:0000256" key="2">
    <source>
        <dbReference type="ARBA" id="ARBA00022434"/>
    </source>
</evidence>
<dbReference type="InterPro" id="IPR012347">
    <property type="entry name" value="Ferritin-like"/>
</dbReference>
<evidence type="ECO:0000259" key="4">
    <source>
        <dbReference type="PROSITE" id="PS50905"/>
    </source>
</evidence>
<evidence type="ECO:0000256" key="1">
    <source>
        <dbReference type="ARBA" id="ARBA00001970"/>
    </source>
</evidence>
<name>A0ABS7FVK2_9ACTN</name>
<feature type="domain" description="Ferritin-like diiron" evidence="4">
    <location>
        <begin position="29"/>
        <end position="179"/>
    </location>
</feature>